<evidence type="ECO:0000313" key="12">
    <source>
        <dbReference type="Proteomes" id="UP000183832"/>
    </source>
</evidence>
<comment type="subcellular location">
    <subcellularLocation>
        <location evidence="1">Cell membrane</location>
        <topology evidence="1">Multi-pass membrane protein</topology>
    </subcellularLocation>
</comment>
<evidence type="ECO:0000256" key="10">
    <source>
        <dbReference type="SAM" id="Phobius"/>
    </source>
</evidence>
<dbReference type="GO" id="GO:0005549">
    <property type="term" value="F:odorant binding"/>
    <property type="evidence" value="ECO:0007669"/>
    <property type="project" value="InterPro"/>
</dbReference>
<dbReference type="PANTHER" id="PTHR21137:SF35">
    <property type="entry name" value="ODORANT RECEPTOR 19A-RELATED"/>
    <property type="match status" value="1"/>
</dbReference>
<dbReference type="GO" id="GO:0007165">
    <property type="term" value="P:signal transduction"/>
    <property type="evidence" value="ECO:0007669"/>
    <property type="project" value="UniProtKB-KW"/>
</dbReference>
<evidence type="ECO:0000313" key="11">
    <source>
        <dbReference type="EMBL" id="CRK95825.1"/>
    </source>
</evidence>
<keyword evidence="5" id="KW-0552">Olfaction</keyword>
<keyword evidence="4 10" id="KW-0812">Transmembrane</keyword>
<evidence type="ECO:0000256" key="7">
    <source>
        <dbReference type="ARBA" id="ARBA00023136"/>
    </source>
</evidence>
<dbReference type="AlphaFoldDB" id="A0A1J1IBL1"/>
<evidence type="ECO:0000256" key="9">
    <source>
        <dbReference type="ARBA" id="ARBA00023224"/>
    </source>
</evidence>
<evidence type="ECO:0000256" key="5">
    <source>
        <dbReference type="ARBA" id="ARBA00022725"/>
    </source>
</evidence>
<keyword evidence="8" id="KW-0675">Receptor</keyword>
<reference evidence="11 12" key="1">
    <citation type="submission" date="2015-04" db="EMBL/GenBank/DDBJ databases">
        <authorList>
            <person name="Syromyatnikov M.Y."/>
            <person name="Popov V.N."/>
        </authorList>
    </citation>
    <scope>NUCLEOTIDE SEQUENCE [LARGE SCALE GENOMIC DNA]</scope>
</reference>
<evidence type="ECO:0000256" key="8">
    <source>
        <dbReference type="ARBA" id="ARBA00023170"/>
    </source>
</evidence>
<evidence type="ECO:0000256" key="3">
    <source>
        <dbReference type="ARBA" id="ARBA00022606"/>
    </source>
</evidence>
<gene>
    <name evidence="11" type="ORF">CLUMA_CG009277</name>
</gene>
<dbReference type="OrthoDB" id="7725401at2759"/>
<evidence type="ECO:0000256" key="6">
    <source>
        <dbReference type="ARBA" id="ARBA00022989"/>
    </source>
</evidence>
<evidence type="ECO:0000256" key="1">
    <source>
        <dbReference type="ARBA" id="ARBA00004651"/>
    </source>
</evidence>
<dbReference type="Pfam" id="PF02949">
    <property type="entry name" value="7tm_6"/>
    <property type="match status" value="1"/>
</dbReference>
<feature type="transmembrane region" description="Helical" evidence="10">
    <location>
        <begin position="109"/>
        <end position="130"/>
    </location>
</feature>
<dbReference type="GO" id="GO:0004984">
    <property type="term" value="F:olfactory receptor activity"/>
    <property type="evidence" value="ECO:0007669"/>
    <property type="project" value="InterPro"/>
</dbReference>
<dbReference type="InterPro" id="IPR004117">
    <property type="entry name" value="7tm6_olfct_rcpt"/>
</dbReference>
<dbReference type="GO" id="GO:0005886">
    <property type="term" value="C:plasma membrane"/>
    <property type="evidence" value="ECO:0007669"/>
    <property type="project" value="UniProtKB-SubCell"/>
</dbReference>
<sequence>MKLISLFRYRKEVKKLISQLSQIFKEFKNGPKEIQEYHEKEIDENHLKEIEVIKKLKEIIENHTTAIQMVKLLDKMLRINLITQFLLYSLSFCFVMFNFAMITDSFDKLVYVLCFVVVSEMTQFIFCYLLTKLQEQSQLIGLSAYDIKFYNYSTKVQKMVMLIIMRSQDKKIEVTAGKFYTANLESFGNALKTSIGYFTFMKSIYAVET</sequence>
<protein>
    <submittedName>
        <fullName evidence="11">CLUMA_CG009277, isoform A</fullName>
    </submittedName>
</protein>
<proteinExistence type="predicted"/>
<keyword evidence="6 10" id="KW-1133">Transmembrane helix</keyword>
<keyword evidence="2" id="KW-1003">Cell membrane</keyword>
<feature type="transmembrane region" description="Helical" evidence="10">
    <location>
        <begin position="85"/>
        <end position="103"/>
    </location>
</feature>
<evidence type="ECO:0000256" key="4">
    <source>
        <dbReference type="ARBA" id="ARBA00022692"/>
    </source>
</evidence>
<accession>A0A1J1IBL1</accession>
<keyword evidence="9" id="KW-0807">Transducer</keyword>
<name>A0A1J1IBL1_9DIPT</name>
<keyword evidence="3" id="KW-0716">Sensory transduction</keyword>
<evidence type="ECO:0000256" key="2">
    <source>
        <dbReference type="ARBA" id="ARBA00022475"/>
    </source>
</evidence>
<dbReference type="EMBL" id="CVRI01000043">
    <property type="protein sequence ID" value="CRK95825.1"/>
    <property type="molecule type" value="Genomic_DNA"/>
</dbReference>
<organism evidence="11 12">
    <name type="scientific">Clunio marinus</name>
    <dbReference type="NCBI Taxonomy" id="568069"/>
    <lineage>
        <taxon>Eukaryota</taxon>
        <taxon>Metazoa</taxon>
        <taxon>Ecdysozoa</taxon>
        <taxon>Arthropoda</taxon>
        <taxon>Hexapoda</taxon>
        <taxon>Insecta</taxon>
        <taxon>Pterygota</taxon>
        <taxon>Neoptera</taxon>
        <taxon>Endopterygota</taxon>
        <taxon>Diptera</taxon>
        <taxon>Nematocera</taxon>
        <taxon>Chironomoidea</taxon>
        <taxon>Chironomidae</taxon>
        <taxon>Clunio</taxon>
    </lineage>
</organism>
<dbReference type="PANTHER" id="PTHR21137">
    <property type="entry name" value="ODORANT RECEPTOR"/>
    <property type="match status" value="1"/>
</dbReference>
<dbReference type="Proteomes" id="UP000183832">
    <property type="component" value="Unassembled WGS sequence"/>
</dbReference>
<keyword evidence="12" id="KW-1185">Reference proteome</keyword>
<keyword evidence="7 10" id="KW-0472">Membrane</keyword>